<sequence length="413" mass="44772">MIKVKEYIKNEVKEAYGCTEPASVALTVARACQETDEKVENIFIETSKSIYKNGMAVKIPGTNGQRGNIIAAALGSKLNNISLEIFKGCTSNIVKEALKMVNEKKVSVKCLYEKSGVYTKATIKTKNHEIITISEGKHDFISLVLKDGKEIYKNEYIEEDSIKYFELKDGIVDEILNSLKTLDENDLNFITKGIEMNLDAANKCIKEEIPGHELLKNFEDCDMNEIRKCAMAASAARMDGAFVPIMSSGGSGNQGIVTTVPVGILGKNLKKSKKEIAKAAVIAHLISGYIKDKVGKLAPICGAFFSAGAGAAGALTWLMGGNIGQIEQAIETMLSNTTGIMCDGAKESCAFRVGTAVAEAHAAAIMVLKKTHVACSEGFIDCSLEKTIDNVVKINKAFENLDNTLIKIIEERY</sequence>
<dbReference type="Pfam" id="PF03313">
    <property type="entry name" value="SDH_alpha"/>
    <property type="match status" value="1"/>
</dbReference>
<dbReference type="GO" id="GO:0019450">
    <property type="term" value="P:L-cysteine catabolic process to pyruvate"/>
    <property type="evidence" value="ECO:0007669"/>
    <property type="project" value="TreeGrafter"/>
</dbReference>
<dbReference type="PANTHER" id="PTHR30501">
    <property type="entry name" value="UPF0597 PROTEIN YHAM"/>
    <property type="match status" value="1"/>
</dbReference>
<protein>
    <submittedName>
        <fullName evidence="2">UPF0597 protein</fullName>
    </submittedName>
</protein>
<name>A0A7G1G4Z9_9BACT</name>
<dbReference type="InterPro" id="IPR005130">
    <property type="entry name" value="Ser_deHydtase-like_asu"/>
</dbReference>
<dbReference type="InterPro" id="IPR021144">
    <property type="entry name" value="UPF0597"/>
</dbReference>
<organism evidence="2 3">
    <name type="scientific">Tepiditoga spiralis</name>
    <dbReference type="NCBI Taxonomy" id="2108365"/>
    <lineage>
        <taxon>Bacteria</taxon>
        <taxon>Thermotogati</taxon>
        <taxon>Thermotogota</taxon>
        <taxon>Thermotogae</taxon>
        <taxon>Petrotogales</taxon>
        <taxon>Petrotogaceae</taxon>
        <taxon>Tepiditoga</taxon>
    </lineage>
</organism>
<dbReference type="Proteomes" id="UP000516361">
    <property type="component" value="Chromosome"/>
</dbReference>
<dbReference type="GO" id="GO:0080146">
    <property type="term" value="F:L-cysteine desulfhydrase activity"/>
    <property type="evidence" value="ECO:0007669"/>
    <property type="project" value="TreeGrafter"/>
</dbReference>
<evidence type="ECO:0000313" key="3">
    <source>
        <dbReference type="Proteomes" id="UP000516361"/>
    </source>
</evidence>
<proteinExistence type="predicted"/>
<feature type="domain" description="Serine dehydratase-like alpha subunit" evidence="1">
    <location>
        <begin position="182"/>
        <end position="396"/>
    </location>
</feature>
<accession>A0A7G1G4Z9</accession>
<dbReference type="AlphaFoldDB" id="A0A7G1G4Z9"/>
<dbReference type="PANTHER" id="PTHR30501:SF2">
    <property type="entry name" value="UPF0597 PROTEIN YHAM"/>
    <property type="match status" value="1"/>
</dbReference>
<dbReference type="InParanoid" id="A0A7G1G4Z9"/>
<gene>
    <name evidence="2" type="ORF">OSSY52_04670</name>
</gene>
<dbReference type="RefSeq" id="WP_190615438.1">
    <property type="nucleotide sequence ID" value="NZ_AP018712.1"/>
</dbReference>
<dbReference type="KEGG" id="ocy:OSSY52_04670"/>
<evidence type="ECO:0000259" key="1">
    <source>
        <dbReference type="Pfam" id="PF03313"/>
    </source>
</evidence>
<keyword evidence="3" id="KW-1185">Reference proteome</keyword>
<dbReference type="PIRSF" id="PIRSF006054">
    <property type="entry name" value="UCP006054"/>
    <property type="match status" value="1"/>
</dbReference>
<evidence type="ECO:0000313" key="2">
    <source>
        <dbReference type="EMBL" id="BBE30326.1"/>
    </source>
</evidence>
<reference evidence="2 3" key="1">
    <citation type="submission" date="2018-06" db="EMBL/GenBank/DDBJ databases">
        <title>Genome sequencing of Oceanotoga sp. sy52.</title>
        <authorList>
            <person name="Mori K."/>
        </authorList>
    </citation>
    <scope>NUCLEOTIDE SEQUENCE [LARGE SCALE GENOMIC DNA]</scope>
    <source>
        <strain evidence="3">sy52</strain>
    </source>
</reference>
<dbReference type="EMBL" id="AP018712">
    <property type="protein sequence ID" value="BBE30326.1"/>
    <property type="molecule type" value="Genomic_DNA"/>
</dbReference>